<dbReference type="PANTHER" id="PTHR43119:SF1">
    <property type="entry name" value="ABC TRANSPORTER DOMAIN-CONTAINING PROTEIN"/>
    <property type="match status" value="1"/>
</dbReference>
<sequence length="191" mass="21730">MHLEVERLCKLKADGTFLFRDVSLSLKDKEILSISGPSGSGSPEDYGIPNWRTRVMYVPQRAPIMPGSPMEFYQKMLSFKHQRSRNCHVDPIEISQQDESWDKEWNQLSGGEIQRISLAIALSCKPDALLLDEPTSALDPDTCLLVEESLKEYACILVTHNPEQERRIATNSFMLRHHIDTEDNADVSIDN</sequence>
<dbReference type="Pfam" id="PF00005">
    <property type="entry name" value="ABC_tran"/>
    <property type="match status" value="1"/>
</dbReference>
<evidence type="ECO:0000313" key="3">
    <source>
        <dbReference type="Proteomes" id="UP000789570"/>
    </source>
</evidence>
<dbReference type="InterPro" id="IPR017871">
    <property type="entry name" value="ABC_transporter-like_CS"/>
</dbReference>
<dbReference type="PANTHER" id="PTHR43119">
    <property type="entry name" value="ABC TRANSPORT PROTEIN ATP-BINDING COMPONENT-RELATED"/>
    <property type="match status" value="1"/>
</dbReference>
<feature type="domain" description="ABC transporter" evidence="1">
    <location>
        <begin position="3"/>
        <end position="191"/>
    </location>
</feature>
<dbReference type="GO" id="GO:0016887">
    <property type="term" value="F:ATP hydrolysis activity"/>
    <property type="evidence" value="ECO:0007669"/>
    <property type="project" value="InterPro"/>
</dbReference>
<dbReference type="EMBL" id="CAJVPQ010000003">
    <property type="protein sequence ID" value="CAG8435830.1"/>
    <property type="molecule type" value="Genomic_DNA"/>
</dbReference>
<name>A0A9N8V3Z5_9GLOM</name>
<dbReference type="InterPro" id="IPR027417">
    <property type="entry name" value="P-loop_NTPase"/>
</dbReference>
<accession>A0A9N8V3Z5</accession>
<protein>
    <submittedName>
        <fullName evidence="2">670_t:CDS:1</fullName>
    </submittedName>
</protein>
<dbReference type="Gene3D" id="3.40.50.300">
    <property type="entry name" value="P-loop containing nucleotide triphosphate hydrolases"/>
    <property type="match status" value="1"/>
</dbReference>
<evidence type="ECO:0000313" key="2">
    <source>
        <dbReference type="EMBL" id="CAG8435830.1"/>
    </source>
</evidence>
<dbReference type="GO" id="GO:0005524">
    <property type="term" value="F:ATP binding"/>
    <property type="evidence" value="ECO:0007669"/>
    <property type="project" value="InterPro"/>
</dbReference>
<dbReference type="Proteomes" id="UP000789570">
    <property type="component" value="Unassembled WGS sequence"/>
</dbReference>
<dbReference type="SUPFAM" id="SSF52540">
    <property type="entry name" value="P-loop containing nucleoside triphosphate hydrolases"/>
    <property type="match status" value="1"/>
</dbReference>
<dbReference type="InterPro" id="IPR003439">
    <property type="entry name" value="ABC_transporter-like_ATP-bd"/>
</dbReference>
<evidence type="ECO:0000259" key="1">
    <source>
        <dbReference type="PROSITE" id="PS50893"/>
    </source>
</evidence>
<gene>
    <name evidence="2" type="ORF">FCALED_LOCUS40</name>
</gene>
<organism evidence="2 3">
    <name type="scientific">Funneliformis caledonium</name>
    <dbReference type="NCBI Taxonomy" id="1117310"/>
    <lineage>
        <taxon>Eukaryota</taxon>
        <taxon>Fungi</taxon>
        <taxon>Fungi incertae sedis</taxon>
        <taxon>Mucoromycota</taxon>
        <taxon>Glomeromycotina</taxon>
        <taxon>Glomeromycetes</taxon>
        <taxon>Glomerales</taxon>
        <taxon>Glomeraceae</taxon>
        <taxon>Funneliformis</taxon>
    </lineage>
</organism>
<comment type="caution">
    <text evidence="2">The sequence shown here is derived from an EMBL/GenBank/DDBJ whole genome shotgun (WGS) entry which is preliminary data.</text>
</comment>
<dbReference type="AlphaFoldDB" id="A0A9N8V3Z5"/>
<dbReference type="PROSITE" id="PS00211">
    <property type="entry name" value="ABC_TRANSPORTER_1"/>
    <property type="match status" value="1"/>
</dbReference>
<dbReference type="PROSITE" id="PS50893">
    <property type="entry name" value="ABC_TRANSPORTER_2"/>
    <property type="match status" value="1"/>
</dbReference>
<reference evidence="2" key="1">
    <citation type="submission" date="2021-06" db="EMBL/GenBank/DDBJ databases">
        <authorList>
            <person name="Kallberg Y."/>
            <person name="Tangrot J."/>
            <person name="Rosling A."/>
        </authorList>
    </citation>
    <scope>NUCLEOTIDE SEQUENCE</scope>
    <source>
        <strain evidence="2">UK204</strain>
    </source>
</reference>
<keyword evidence="3" id="KW-1185">Reference proteome</keyword>
<proteinExistence type="predicted"/>
<dbReference type="OrthoDB" id="6593433at2759"/>